<evidence type="ECO:0000256" key="1">
    <source>
        <dbReference type="ARBA" id="ARBA00010815"/>
    </source>
</evidence>
<dbReference type="CDD" id="cd02440">
    <property type="entry name" value="AdoMet_MTases"/>
    <property type="match status" value="1"/>
</dbReference>
<dbReference type="EMBL" id="ARXR01000006">
    <property type="protein sequence ID" value="MBF5052476.1"/>
    <property type="molecule type" value="Genomic_DNA"/>
</dbReference>
<gene>
    <name evidence="6" type="ORF">ISO4_01078</name>
</gene>
<proteinExistence type="inferred from homology"/>
<dbReference type="InterPro" id="IPR050723">
    <property type="entry name" value="CFA/CMAS"/>
</dbReference>
<dbReference type="Gene3D" id="3.40.50.150">
    <property type="entry name" value="Vaccinia Virus protein VP39"/>
    <property type="match status" value="1"/>
</dbReference>
<name>A0ABS0AG49_9GAMM</name>
<protein>
    <submittedName>
        <fullName evidence="6">Cyclopropane-fatty-acyl-phospholipid synthase</fullName>
    </submittedName>
</protein>
<dbReference type="Pfam" id="PF02353">
    <property type="entry name" value="CMAS"/>
    <property type="match status" value="1"/>
</dbReference>
<organism evidence="6 7">
    <name type="scientific">Alloalcanivorax venustensis ISO4</name>
    <dbReference type="NCBI Taxonomy" id="1177184"/>
    <lineage>
        <taxon>Bacteria</taxon>
        <taxon>Pseudomonadati</taxon>
        <taxon>Pseudomonadota</taxon>
        <taxon>Gammaproteobacteria</taxon>
        <taxon>Oceanospirillales</taxon>
        <taxon>Alcanivoracaceae</taxon>
        <taxon>Alloalcanivorax</taxon>
    </lineage>
</organism>
<dbReference type="RefSeq" id="WP_194855422.1">
    <property type="nucleotide sequence ID" value="NZ_ARXR01000006.1"/>
</dbReference>
<comment type="caution">
    <text evidence="6">The sequence shown here is derived from an EMBL/GenBank/DDBJ whole genome shotgun (WGS) entry which is preliminary data.</text>
</comment>
<keyword evidence="4" id="KW-0949">S-adenosyl-L-methionine</keyword>
<keyword evidence="2" id="KW-0489">Methyltransferase</keyword>
<dbReference type="PIRSF" id="PIRSF003085">
    <property type="entry name" value="CMAS"/>
    <property type="match status" value="1"/>
</dbReference>
<accession>A0ABS0AG49</accession>
<dbReference type="PANTHER" id="PTHR43667:SF2">
    <property type="entry name" value="FATTY ACID C-METHYL TRANSFERASE"/>
    <property type="match status" value="1"/>
</dbReference>
<evidence type="ECO:0000313" key="7">
    <source>
        <dbReference type="Proteomes" id="UP000644441"/>
    </source>
</evidence>
<dbReference type="SUPFAM" id="SSF53335">
    <property type="entry name" value="S-adenosyl-L-methionine-dependent methyltransferases"/>
    <property type="match status" value="1"/>
</dbReference>
<comment type="similarity">
    <text evidence="1">Belongs to the CFA/CMAS family.</text>
</comment>
<dbReference type="PANTHER" id="PTHR43667">
    <property type="entry name" value="CYCLOPROPANE-FATTY-ACYL-PHOSPHOLIPID SYNTHASE"/>
    <property type="match status" value="1"/>
</dbReference>
<evidence type="ECO:0000256" key="5">
    <source>
        <dbReference type="ARBA" id="ARBA00023098"/>
    </source>
</evidence>
<evidence type="ECO:0000256" key="4">
    <source>
        <dbReference type="ARBA" id="ARBA00022691"/>
    </source>
</evidence>
<reference evidence="6 7" key="1">
    <citation type="submission" date="2012-09" db="EMBL/GenBank/DDBJ databases">
        <title>Genome Sequence of alkane-degrading Bacterium Alcanivorax venustensis ISO4.</title>
        <authorList>
            <person name="Lai Q."/>
            <person name="Shao Z."/>
        </authorList>
    </citation>
    <scope>NUCLEOTIDE SEQUENCE [LARGE SCALE GENOMIC DNA]</scope>
    <source>
        <strain evidence="6 7">ISO4</strain>
    </source>
</reference>
<keyword evidence="5" id="KW-0443">Lipid metabolism</keyword>
<evidence type="ECO:0000313" key="6">
    <source>
        <dbReference type="EMBL" id="MBF5052476.1"/>
    </source>
</evidence>
<keyword evidence="7" id="KW-1185">Reference proteome</keyword>
<dbReference type="InterPro" id="IPR003333">
    <property type="entry name" value="CMAS"/>
</dbReference>
<keyword evidence="3" id="KW-0808">Transferase</keyword>
<sequence>MMDGDKALVGQRPSWAQSLARRLVQGHLAKMPKGGVVLHEPDGETVSIGDTAAEGAAEIRIHDWDSYRQMMTGGALGAAEAYMDGAWDSPDLVAVVRFFAANVDAMRALEGSAAWLAKPALKALHAMNRNSLNGSRRNIAAHYDLGNDFFALFLDRHMMYSSAIYPSPEADLETAATHKLDLICQRLRLAPGMEVLEIGTGWGGLALHAARHYGVRVTTTTISREQARFAREQVREAGLSDRIQVLEQDYRELQGRYDRIVSVEMIEAVGHQFLDEYFRVLNQRLKPEGLLLLQAITVPDQRYEYARDNVDFIKRYIFLGGFLPSVTVMCQALRKNTRLMPVGLEDIGAHYGKTIEDWRARFISALPRIRELGFDERFCRMWDYYLCYCQGAFMERAISTVHLLAAGPDYRGGEGLNPGGAASI</sequence>
<evidence type="ECO:0000256" key="2">
    <source>
        <dbReference type="ARBA" id="ARBA00022603"/>
    </source>
</evidence>
<dbReference type="InterPro" id="IPR029063">
    <property type="entry name" value="SAM-dependent_MTases_sf"/>
</dbReference>
<evidence type="ECO:0000256" key="3">
    <source>
        <dbReference type="ARBA" id="ARBA00022679"/>
    </source>
</evidence>
<dbReference type="Proteomes" id="UP000644441">
    <property type="component" value="Unassembled WGS sequence"/>
</dbReference>